<evidence type="ECO:0000313" key="1">
    <source>
        <dbReference type="EMBL" id="VEL23621.1"/>
    </source>
</evidence>
<reference evidence="1" key="1">
    <citation type="submission" date="2018-11" db="EMBL/GenBank/DDBJ databases">
        <authorList>
            <consortium name="Pathogen Informatics"/>
        </authorList>
    </citation>
    <scope>NUCLEOTIDE SEQUENCE</scope>
</reference>
<gene>
    <name evidence="1" type="ORF">PXEA_LOCUS17061</name>
</gene>
<comment type="caution">
    <text evidence="1">The sequence shown here is derived from an EMBL/GenBank/DDBJ whole genome shotgun (WGS) entry which is preliminary data.</text>
</comment>
<organism evidence="1 2">
    <name type="scientific">Protopolystoma xenopodis</name>
    <dbReference type="NCBI Taxonomy" id="117903"/>
    <lineage>
        <taxon>Eukaryota</taxon>
        <taxon>Metazoa</taxon>
        <taxon>Spiralia</taxon>
        <taxon>Lophotrochozoa</taxon>
        <taxon>Platyhelminthes</taxon>
        <taxon>Monogenea</taxon>
        <taxon>Polyopisthocotylea</taxon>
        <taxon>Polystomatidea</taxon>
        <taxon>Polystomatidae</taxon>
        <taxon>Protopolystoma</taxon>
    </lineage>
</organism>
<dbReference type="EMBL" id="CAAALY010062902">
    <property type="protein sequence ID" value="VEL23621.1"/>
    <property type="molecule type" value="Genomic_DNA"/>
</dbReference>
<proteinExistence type="predicted"/>
<dbReference type="Proteomes" id="UP000784294">
    <property type="component" value="Unassembled WGS sequence"/>
</dbReference>
<accession>A0A448WYZ5</accession>
<protein>
    <submittedName>
        <fullName evidence="1">Uncharacterized protein</fullName>
    </submittedName>
</protein>
<evidence type="ECO:0000313" key="2">
    <source>
        <dbReference type="Proteomes" id="UP000784294"/>
    </source>
</evidence>
<name>A0A448WYZ5_9PLAT</name>
<dbReference type="AlphaFoldDB" id="A0A448WYZ5"/>
<keyword evidence="2" id="KW-1185">Reference proteome</keyword>
<sequence>MARHAPYHWSREHIKQLCSLYWQLATNLDSGGIERGAIIDALFHLTRSFQALNLLDDKESDETDEAEFSQKVMHKIYADDLFPSHSDPREDFLNELELEKDVTFKAASPAECIRHAILAIHFRRPSTCSPCPYLLCLKCLALACRISLILANALPDCAALDPPSLHDRDSLQVTDIRSRLQLNMSPLQVACLLAISMSPYKSSNGEDSDSFRHWFLDELSLTTLDLKVFMQFFT</sequence>